<dbReference type="InterPro" id="IPR051907">
    <property type="entry name" value="DoxX-like_oxidoreductase"/>
</dbReference>
<feature type="transmembrane region" description="Helical" evidence="7">
    <location>
        <begin position="12"/>
        <end position="34"/>
    </location>
</feature>
<dbReference type="EMBL" id="JAYDYW010000017">
    <property type="protein sequence ID" value="MEE1676093.1"/>
    <property type="molecule type" value="Genomic_DNA"/>
</dbReference>
<comment type="subcellular location">
    <subcellularLocation>
        <location evidence="1">Cell membrane</location>
        <topology evidence="1">Multi-pass membrane protein</topology>
    </subcellularLocation>
</comment>
<dbReference type="PANTHER" id="PTHR33452:SF1">
    <property type="entry name" value="INNER MEMBRANE PROTEIN YPHA-RELATED"/>
    <property type="match status" value="1"/>
</dbReference>
<comment type="caution">
    <text evidence="8">The sequence shown here is derived from an EMBL/GenBank/DDBJ whole genome shotgun (WGS) entry which is preliminary data.</text>
</comment>
<reference evidence="8 9" key="2">
    <citation type="submission" date="2023-12" db="EMBL/GenBank/DDBJ databases">
        <authorList>
            <consortium name="Cladostephus spongiosus"/>
            <person name="Lorente B."/>
            <person name="Cabral C."/>
            <person name="Frias J."/>
            <person name="Faria J."/>
            <person name="Toubarro D."/>
        </authorList>
    </citation>
    <scope>NUCLEOTIDE SEQUENCE [LARGE SCALE GENOMIC DNA]</scope>
    <source>
        <strain evidence="8 9">ZMCS4</strain>
    </source>
</reference>
<dbReference type="Pfam" id="PF07681">
    <property type="entry name" value="DoxX"/>
    <property type="match status" value="1"/>
</dbReference>
<evidence type="ECO:0000313" key="8">
    <source>
        <dbReference type="EMBL" id="MEE1676093.1"/>
    </source>
</evidence>
<keyword evidence="3" id="KW-1003">Cell membrane</keyword>
<dbReference type="PANTHER" id="PTHR33452">
    <property type="entry name" value="OXIDOREDUCTASE CATD-RELATED"/>
    <property type="match status" value="1"/>
</dbReference>
<keyword evidence="9" id="KW-1185">Reference proteome</keyword>
<evidence type="ECO:0000256" key="3">
    <source>
        <dbReference type="ARBA" id="ARBA00022475"/>
    </source>
</evidence>
<accession>A0ABU7G9M3</accession>
<keyword evidence="4 7" id="KW-0812">Transmembrane</keyword>
<evidence type="ECO:0000256" key="7">
    <source>
        <dbReference type="SAM" id="Phobius"/>
    </source>
</evidence>
<organism evidence="8 9">
    <name type="scientific">Agarivorans aestuarii</name>
    <dbReference type="NCBI Taxonomy" id="1563703"/>
    <lineage>
        <taxon>Bacteria</taxon>
        <taxon>Pseudomonadati</taxon>
        <taxon>Pseudomonadota</taxon>
        <taxon>Gammaproteobacteria</taxon>
        <taxon>Alteromonadales</taxon>
        <taxon>Alteromonadaceae</taxon>
        <taxon>Agarivorans</taxon>
    </lineage>
</organism>
<evidence type="ECO:0000256" key="1">
    <source>
        <dbReference type="ARBA" id="ARBA00004651"/>
    </source>
</evidence>
<feature type="transmembrane region" description="Helical" evidence="7">
    <location>
        <begin position="46"/>
        <end position="66"/>
    </location>
</feature>
<name>A0ABU7G9M3_9ALTE</name>
<evidence type="ECO:0000256" key="2">
    <source>
        <dbReference type="ARBA" id="ARBA00006679"/>
    </source>
</evidence>
<keyword evidence="5 7" id="KW-1133">Transmembrane helix</keyword>
<sequence length="129" mass="13635">MNLLQQLSQPTARVFLALIFILSGYGKIAGYAGTQGYMEAMGVPGALLPLVIALELLGGLAILVGWKTRPVAFLLAGFSLLSGLLFHFNPGDQMQMIMLMKNIAIAGGFLLLVAHGGGAYSLDKRGVQD</sequence>
<comment type="similarity">
    <text evidence="2">Belongs to the DoxX family.</text>
</comment>
<proteinExistence type="inferred from homology"/>
<evidence type="ECO:0000256" key="6">
    <source>
        <dbReference type="ARBA" id="ARBA00023136"/>
    </source>
</evidence>
<feature type="transmembrane region" description="Helical" evidence="7">
    <location>
        <begin position="72"/>
        <end position="91"/>
    </location>
</feature>
<dbReference type="Proteomes" id="UP001310248">
    <property type="component" value="Unassembled WGS sequence"/>
</dbReference>
<protein>
    <submittedName>
        <fullName evidence="8">DoxX family protein</fullName>
    </submittedName>
</protein>
<feature type="transmembrane region" description="Helical" evidence="7">
    <location>
        <begin position="103"/>
        <end position="122"/>
    </location>
</feature>
<evidence type="ECO:0000256" key="5">
    <source>
        <dbReference type="ARBA" id="ARBA00022989"/>
    </source>
</evidence>
<gene>
    <name evidence="8" type="ORF">SNR37_001420</name>
</gene>
<dbReference type="InterPro" id="IPR032808">
    <property type="entry name" value="DoxX"/>
</dbReference>
<evidence type="ECO:0000313" key="9">
    <source>
        <dbReference type="Proteomes" id="UP001310248"/>
    </source>
</evidence>
<evidence type="ECO:0000256" key="4">
    <source>
        <dbReference type="ARBA" id="ARBA00022692"/>
    </source>
</evidence>
<keyword evidence="6 7" id="KW-0472">Membrane</keyword>
<reference evidence="9" key="1">
    <citation type="submission" date="2023-07" db="EMBL/GenBank/DDBJ databases">
        <title>Draft genome sequence of Agarivorans aestuarii strain ZMCS4, a CAZymes producing bacteria isolated from the marine brown algae Clodostephus spongiosus.</title>
        <authorList>
            <person name="Lorente B."/>
            <person name="Cabral C."/>
            <person name="Frias J."/>
            <person name="Faria J."/>
            <person name="Toubarro D."/>
        </authorList>
    </citation>
    <scope>NUCLEOTIDE SEQUENCE [LARGE SCALE GENOMIC DNA]</scope>
    <source>
        <strain evidence="9">ZMCS4</strain>
    </source>
</reference>